<dbReference type="PANTHER" id="PTHR35342">
    <property type="entry name" value="TRICARBOXYLIC TRANSPORT PROTEIN"/>
    <property type="match status" value="1"/>
</dbReference>
<feature type="transmembrane region" description="Helical" evidence="1">
    <location>
        <begin position="170"/>
        <end position="189"/>
    </location>
</feature>
<evidence type="ECO:0000259" key="2">
    <source>
        <dbReference type="Pfam" id="PF01970"/>
    </source>
</evidence>
<feature type="transmembrane region" description="Helical" evidence="1">
    <location>
        <begin position="17"/>
        <end position="47"/>
    </location>
</feature>
<keyword evidence="1" id="KW-0812">Transmembrane</keyword>
<evidence type="ECO:0000256" key="1">
    <source>
        <dbReference type="SAM" id="Phobius"/>
    </source>
</evidence>
<comment type="caution">
    <text evidence="3">The sequence shown here is derived from an EMBL/GenBank/DDBJ whole genome shotgun (WGS) entry which is preliminary data.</text>
</comment>
<feature type="transmembrane region" description="Helical" evidence="1">
    <location>
        <begin position="145"/>
        <end position="164"/>
    </location>
</feature>
<dbReference type="RefSeq" id="WP_354196139.1">
    <property type="nucleotide sequence ID" value="NZ_JBEPML010000010.1"/>
</dbReference>
<gene>
    <name evidence="3" type="ORF">ABID37_003022</name>
</gene>
<feature type="transmembrane region" description="Helical" evidence="1">
    <location>
        <begin position="467"/>
        <end position="487"/>
    </location>
</feature>
<dbReference type="Pfam" id="PF01970">
    <property type="entry name" value="TctA"/>
    <property type="match status" value="1"/>
</dbReference>
<feature type="transmembrane region" description="Helical" evidence="1">
    <location>
        <begin position="257"/>
        <end position="279"/>
    </location>
</feature>
<sequence>MLDGILLGFQVAFSLDNLFYCLVGVTLGTLIGVLPGVGPLVTIAVLLPLTFGLTPEAALIMLAGIYYGASYGGSTTAILVNLPGESSSVVTCLDGYQMARQGRAGAALAIAALGSFVAGCIGTLAIALFAPLLGNFALRFGAAEYTALIIMALVATAVLVQGALLKGLLMALLGILIGMVGMDLNSGVMRYTFGMTSLMDGIDFVVVAVGMFAFSEIVSQLWSSTSEVRKTSEVTSLLPSRQELKDSAMPIVRGTGVGMFFGLLPGIGTTISSFASYMLEQRVAKDPSRFGKGAIEGVAGPESANNAAAQVSFIPTLTLGVPGSATMALMLGALMLQGITPGPNVITERPALFWGLVASMWIGNVLLVVLNLPLIRIWVWLLKVPYSWLYPVILSLACFGIYSLSNSSFDVWLGAGFGLFGYFAYKLDCPPAPFILGLVLGPMLEESVRRALLISHGDPSTFVTSPISAAFLAVTVLLLALMVLPAIRRGHKKLDLEVQ</sequence>
<reference evidence="3 4" key="1">
    <citation type="submission" date="2024-06" db="EMBL/GenBank/DDBJ databases">
        <title>Genomic Encyclopedia of Type Strains, Phase IV (KMG-IV): sequencing the most valuable type-strain genomes for metagenomic binning, comparative biology and taxonomic classification.</title>
        <authorList>
            <person name="Goeker M."/>
        </authorList>
    </citation>
    <scope>NUCLEOTIDE SEQUENCE [LARGE SCALE GENOMIC DNA]</scope>
    <source>
        <strain evidence="3 4">DSM 27865</strain>
    </source>
</reference>
<feature type="transmembrane region" description="Helical" evidence="1">
    <location>
        <begin position="386"/>
        <end position="404"/>
    </location>
</feature>
<evidence type="ECO:0000313" key="3">
    <source>
        <dbReference type="EMBL" id="MET3792799.1"/>
    </source>
</evidence>
<feature type="transmembrane region" description="Helical" evidence="1">
    <location>
        <begin position="351"/>
        <end position="374"/>
    </location>
</feature>
<accession>A0ABV2N152</accession>
<dbReference type="InterPro" id="IPR002823">
    <property type="entry name" value="DUF112_TM"/>
</dbReference>
<keyword evidence="1" id="KW-1133">Transmembrane helix</keyword>
<feature type="transmembrane region" description="Helical" evidence="1">
    <location>
        <begin position="106"/>
        <end position="133"/>
    </location>
</feature>
<feature type="transmembrane region" description="Helical" evidence="1">
    <location>
        <begin position="201"/>
        <end position="222"/>
    </location>
</feature>
<protein>
    <submittedName>
        <fullName evidence="3">TctA family transporter</fullName>
    </submittedName>
</protein>
<keyword evidence="4" id="KW-1185">Reference proteome</keyword>
<dbReference type="PANTHER" id="PTHR35342:SF5">
    <property type="entry name" value="TRICARBOXYLIC TRANSPORT PROTEIN"/>
    <property type="match status" value="1"/>
</dbReference>
<organism evidence="3 4">
    <name type="scientific">Aquamicrobium terrae</name>
    <dbReference type="NCBI Taxonomy" id="1324945"/>
    <lineage>
        <taxon>Bacteria</taxon>
        <taxon>Pseudomonadati</taxon>
        <taxon>Pseudomonadota</taxon>
        <taxon>Alphaproteobacteria</taxon>
        <taxon>Hyphomicrobiales</taxon>
        <taxon>Phyllobacteriaceae</taxon>
        <taxon>Aquamicrobium</taxon>
    </lineage>
</organism>
<feature type="transmembrane region" description="Helical" evidence="1">
    <location>
        <begin position="319"/>
        <end position="339"/>
    </location>
</feature>
<name>A0ABV2N152_9HYPH</name>
<evidence type="ECO:0000313" key="4">
    <source>
        <dbReference type="Proteomes" id="UP001549076"/>
    </source>
</evidence>
<feature type="transmembrane region" description="Helical" evidence="1">
    <location>
        <begin position="59"/>
        <end position="80"/>
    </location>
</feature>
<dbReference type="EMBL" id="JBEPML010000010">
    <property type="protein sequence ID" value="MET3792799.1"/>
    <property type="molecule type" value="Genomic_DNA"/>
</dbReference>
<feature type="domain" description="DUF112" evidence="2">
    <location>
        <begin position="18"/>
        <end position="436"/>
    </location>
</feature>
<proteinExistence type="predicted"/>
<keyword evidence="1" id="KW-0472">Membrane</keyword>
<dbReference type="Proteomes" id="UP001549076">
    <property type="component" value="Unassembled WGS sequence"/>
</dbReference>